<dbReference type="Pfam" id="PF13400">
    <property type="entry name" value="Tad"/>
    <property type="match status" value="1"/>
</dbReference>
<organism evidence="2 3">
    <name type="scientific">Candidatus Methylomirabilis lanthanidiphila</name>
    <dbReference type="NCBI Taxonomy" id="2211376"/>
    <lineage>
        <taxon>Bacteria</taxon>
        <taxon>Candidatus Methylomirabilota</taxon>
        <taxon>Candidatus Methylomirabilia</taxon>
        <taxon>Candidatus Methylomirabilales</taxon>
        <taxon>Candidatus Methylomirabilaceae</taxon>
        <taxon>Candidatus Methylomirabilis</taxon>
    </lineage>
</organism>
<dbReference type="EMBL" id="CABIKM010000011">
    <property type="protein sequence ID" value="VUZ84370.1"/>
    <property type="molecule type" value="Genomic_DNA"/>
</dbReference>
<gene>
    <name evidence="2" type="ORF">MELA_00741</name>
</gene>
<protein>
    <recommendedName>
        <fullName evidence="1">Putative Flp pilus-assembly TadG-like N-terminal domain-containing protein</fullName>
    </recommendedName>
</protein>
<dbReference type="AlphaFoldDB" id="A0A564ZGB7"/>
<dbReference type="Proteomes" id="UP000334340">
    <property type="component" value="Unassembled WGS sequence"/>
</dbReference>
<name>A0A564ZGB7_9BACT</name>
<accession>A0A564ZGB7</accession>
<evidence type="ECO:0000259" key="1">
    <source>
        <dbReference type="Pfam" id="PF13400"/>
    </source>
</evidence>
<proteinExistence type="predicted"/>
<dbReference type="InterPro" id="IPR028087">
    <property type="entry name" value="Tad_N"/>
</dbReference>
<keyword evidence="3" id="KW-1185">Reference proteome</keyword>
<reference evidence="2 3" key="1">
    <citation type="submission" date="2019-07" db="EMBL/GenBank/DDBJ databases">
        <authorList>
            <person name="Cremers G."/>
        </authorList>
    </citation>
    <scope>NUCLEOTIDE SEQUENCE [LARGE SCALE GENOMIC DNA]</scope>
</reference>
<feature type="domain" description="Putative Flp pilus-assembly TadG-like N-terminal" evidence="1">
    <location>
        <begin position="13"/>
        <end position="58"/>
    </location>
</feature>
<sequence>MKTMKRLPSPEKGSILVWTIVMLAVLIAFTALATDIPYLYVARHQAQTAADAGAIAGAYSLLVAPIPTQAKTDAKALAKKTPIIGQFLTDPQIDAFTCNSNGGTIGECAADSANPDQVTCKTHRDVAHGNPMPLFLMPVLQLFGLGKATADHSGSDAANVGAAATARRVNACSGNCFKPWVVTDKWVDTNGNGEFDDGIDLYDPVTTGYQYPRDNGLEVTLKIGEAKLTPSFYNPVDFPPLNRGTPVTGGDQYRENIDTCGPDSFVAVGDQLQDEPGAKVGPTQQGVQALIDQDPTAFWDSSCNCANSPKGINSPRLIRIAFFDPRLPVDPGRNYVTVIKVGGFFLDHIQGKDVIGRFTQVAAFGGAPDPGCAGLQTVQLVK</sequence>
<evidence type="ECO:0000313" key="2">
    <source>
        <dbReference type="EMBL" id="VUZ84370.1"/>
    </source>
</evidence>
<evidence type="ECO:0000313" key="3">
    <source>
        <dbReference type="Proteomes" id="UP000334340"/>
    </source>
</evidence>